<organism evidence="1 2">
    <name type="scientific">Avena sativa</name>
    <name type="common">Oat</name>
    <dbReference type="NCBI Taxonomy" id="4498"/>
    <lineage>
        <taxon>Eukaryota</taxon>
        <taxon>Viridiplantae</taxon>
        <taxon>Streptophyta</taxon>
        <taxon>Embryophyta</taxon>
        <taxon>Tracheophyta</taxon>
        <taxon>Spermatophyta</taxon>
        <taxon>Magnoliopsida</taxon>
        <taxon>Liliopsida</taxon>
        <taxon>Poales</taxon>
        <taxon>Poaceae</taxon>
        <taxon>BOP clade</taxon>
        <taxon>Pooideae</taxon>
        <taxon>Poodae</taxon>
        <taxon>Poeae</taxon>
        <taxon>Poeae Chloroplast Group 1 (Aveneae type)</taxon>
        <taxon>Aveninae</taxon>
        <taxon>Avena</taxon>
    </lineage>
</organism>
<name>A0ACD5TPM2_AVESA</name>
<dbReference type="Proteomes" id="UP001732700">
    <property type="component" value="Chromosome 1C"/>
</dbReference>
<accession>A0ACD5TPM2</accession>
<reference evidence="1" key="1">
    <citation type="submission" date="2021-05" db="EMBL/GenBank/DDBJ databases">
        <authorList>
            <person name="Scholz U."/>
            <person name="Mascher M."/>
            <person name="Fiebig A."/>
        </authorList>
    </citation>
    <scope>NUCLEOTIDE SEQUENCE [LARGE SCALE GENOMIC DNA]</scope>
</reference>
<sequence>MRKQKQKAYPRSSRGQTTLQSFLFKPRFAHGELNPPPPENEDEIPNSPPALPKREIVRVTNKTIKEKTSAFLSVGSSAKNVDGEAGAASALNPAVFKRFNGSSPPAARAECSVEAGGDADEDGGNSSGVRLDVEDIAAGSRRPQSRKRKSPLGGGDERNTGNARHVVVLGEDPRPRPPPSTRRGRGRGRSTGRGQGDNGLYNHCKIFRQFVLNLVNF</sequence>
<reference evidence="1" key="2">
    <citation type="submission" date="2025-09" db="UniProtKB">
        <authorList>
            <consortium name="EnsemblPlants"/>
        </authorList>
    </citation>
    <scope>IDENTIFICATION</scope>
</reference>
<protein>
    <submittedName>
        <fullName evidence="1">Uncharacterized protein</fullName>
    </submittedName>
</protein>
<dbReference type="EnsemblPlants" id="AVESA.00010b.r2.1CG0098860.1">
    <property type="protein sequence ID" value="AVESA.00010b.r2.1CG0098860.1.CDS"/>
    <property type="gene ID" value="AVESA.00010b.r2.1CG0098860"/>
</dbReference>
<evidence type="ECO:0000313" key="1">
    <source>
        <dbReference type="EnsemblPlants" id="AVESA.00010b.r2.1CG0098860.1.CDS"/>
    </source>
</evidence>
<proteinExistence type="predicted"/>
<evidence type="ECO:0000313" key="2">
    <source>
        <dbReference type="Proteomes" id="UP001732700"/>
    </source>
</evidence>
<keyword evidence="2" id="KW-1185">Reference proteome</keyword>